<feature type="compositionally biased region" description="Polar residues" evidence="1">
    <location>
        <begin position="65"/>
        <end position="76"/>
    </location>
</feature>
<proteinExistence type="predicted"/>
<feature type="region of interest" description="Disordered" evidence="1">
    <location>
        <begin position="65"/>
        <end position="87"/>
    </location>
</feature>
<dbReference type="AlphaFoldDB" id="A0A1X7VH65"/>
<dbReference type="InParanoid" id="A0A1X7VH65"/>
<reference evidence="2" key="1">
    <citation type="submission" date="2017-05" db="UniProtKB">
        <authorList>
            <consortium name="EnsemblMetazoa"/>
        </authorList>
    </citation>
    <scope>IDENTIFICATION</scope>
</reference>
<sequence length="87" mass="9884">MTVTNLFRRSVWLGHHFTTSVGVDSIAEEPTDSPPFTFDTLLYAFSEHCRPLWDRPAISTAIQRSKPCHSNRSSLPVKSRERNHGVC</sequence>
<name>A0A1X7VH65_AMPQE</name>
<protein>
    <submittedName>
        <fullName evidence="2">Uncharacterized protein</fullName>
    </submittedName>
</protein>
<dbReference type="EnsemblMetazoa" id="Aqu2.1.38807_001">
    <property type="protein sequence ID" value="Aqu2.1.38807_001"/>
    <property type="gene ID" value="Aqu2.1.38807"/>
</dbReference>
<evidence type="ECO:0000256" key="1">
    <source>
        <dbReference type="SAM" id="MobiDB-lite"/>
    </source>
</evidence>
<evidence type="ECO:0000313" key="2">
    <source>
        <dbReference type="EnsemblMetazoa" id="Aqu2.1.38807_001"/>
    </source>
</evidence>
<feature type="compositionally biased region" description="Basic and acidic residues" evidence="1">
    <location>
        <begin position="78"/>
        <end position="87"/>
    </location>
</feature>
<accession>A0A1X7VH65</accession>
<organism evidence="2">
    <name type="scientific">Amphimedon queenslandica</name>
    <name type="common">Sponge</name>
    <dbReference type="NCBI Taxonomy" id="400682"/>
    <lineage>
        <taxon>Eukaryota</taxon>
        <taxon>Metazoa</taxon>
        <taxon>Porifera</taxon>
        <taxon>Demospongiae</taxon>
        <taxon>Heteroscleromorpha</taxon>
        <taxon>Haplosclerida</taxon>
        <taxon>Niphatidae</taxon>
        <taxon>Amphimedon</taxon>
    </lineage>
</organism>